<proteinExistence type="predicted"/>
<protein>
    <submittedName>
        <fullName evidence="1">Uncharacterized protein</fullName>
    </submittedName>
</protein>
<dbReference type="AlphaFoldDB" id="A0A1I2UYJ8"/>
<accession>A0A1I2UYJ8</accession>
<keyword evidence="2" id="KW-1185">Reference proteome</keyword>
<reference evidence="1 2" key="1">
    <citation type="submission" date="2016-10" db="EMBL/GenBank/DDBJ databases">
        <authorList>
            <person name="de Groot N.N."/>
        </authorList>
    </citation>
    <scope>NUCLEOTIDE SEQUENCE [LARGE SCALE GENOMIC DNA]</scope>
    <source>
        <strain evidence="1 2">DSM 18684</strain>
    </source>
</reference>
<dbReference type="STRING" id="414048.SAMN04489864_102315"/>
<gene>
    <name evidence="1" type="ORF">SAMN04489864_102315</name>
</gene>
<dbReference type="Proteomes" id="UP000199666">
    <property type="component" value="Unassembled WGS sequence"/>
</dbReference>
<organism evidence="1 2">
    <name type="scientific">Pedobacter insulae</name>
    <dbReference type="NCBI Taxonomy" id="414048"/>
    <lineage>
        <taxon>Bacteria</taxon>
        <taxon>Pseudomonadati</taxon>
        <taxon>Bacteroidota</taxon>
        <taxon>Sphingobacteriia</taxon>
        <taxon>Sphingobacteriales</taxon>
        <taxon>Sphingobacteriaceae</taxon>
        <taxon>Pedobacter</taxon>
    </lineage>
</organism>
<name>A0A1I2UYJ8_9SPHI</name>
<evidence type="ECO:0000313" key="1">
    <source>
        <dbReference type="EMBL" id="SFG79931.1"/>
    </source>
</evidence>
<dbReference type="EMBL" id="FOPP01000002">
    <property type="protein sequence ID" value="SFG79931.1"/>
    <property type="molecule type" value="Genomic_DNA"/>
</dbReference>
<dbReference type="OrthoDB" id="788168at2"/>
<evidence type="ECO:0000313" key="2">
    <source>
        <dbReference type="Proteomes" id="UP000199666"/>
    </source>
</evidence>
<sequence>MLLVVIVCCAFKSDAQHTYNNVNSSQLNKYQDSLLILSEETFAPQEDFSRLEKNAAFIKKFITALKITGSFDYGFDSLKRISILKPSDNSFRIITWFVPLNDGTYRYYGTIQIPTSDGALKLFPLNDATNTINNPNALTTHKEWFGARYYEIIPVSAKGKQPYYVLLGWKGNTLKTSKKVIEVLSFEKNEPVFGKNIFETEKNKPLKNRVIFEYSKQNAMTLIWDKKVNMIVFDHLVPYEPKMTGNFEFYGSDLTFDAYPIVWGKLSLSENVALKNEATANEDLYKAPKKASEVIVNPRQ</sequence>